<gene>
    <name evidence="6" type="ORF">FUA48_08090</name>
</gene>
<dbReference type="Gene3D" id="1.10.490.50">
    <property type="entry name" value="Antibiotic binding domain of TipA-like multidrug resistance regulators"/>
    <property type="match status" value="1"/>
</dbReference>
<evidence type="ECO:0000256" key="3">
    <source>
        <dbReference type="ARBA" id="ARBA00023159"/>
    </source>
</evidence>
<evidence type="ECO:0000313" key="6">
    <source>
        <dbReference type="EMBL" id="QEE49540.1"/>
    </source>
</evidence>
<keyword evidence="3" id="KW-0010">Activator</keyword>
<reference evidence="6 7" key="1">
    <citation type="submission" date="2019-08" db="EMBL/GenBank/DDBJ databases">
        <title>Flavobacterium alkalisoli sp. nov., isolated from rhizosphere soil of Suaeda salsa.</title>
        <authorList>
            <person name="Sun J.-Q."/>
            <person name="Xu L."/>
        </authorList>
    </citation>
    <scope>NUCLEOTIDE SEQUENCE [LARGE SCALE GENOMIC DNA]</scope>
    <source>
        <strain evidence="6 7">XS-5</strain>
    </source>
</reference>
<accession>A0A5B9FRD5</accession>
<dbReference type="AlphaFoldDB" id="A0A5B9FRD5"/>
<evidence type="ECO:0000313" key="7">
    <source>
        <dbReference type="Proteomes" id="UP000321222"/>
    </source>
</evidence>
<dbReference type="InterPro" id="IPR047057">
    <property type="entry name" value="MerR_fam"/>
</dbReference>
<dbReference type="CDD" id="cd01106">
    <property type="entry name" value="HTH_TipAL-Mta"/>
    <property type="match status" value="1"/>
</dbReference>
<dbReference type="Gene3D" id="1.10.1660.10">
    <property type="match status" value="1"/>
</dbReference>
<dbReference type="OrthoDB" id="1894615at2"/>
<dbReference type="Pfam" id="PF07739">
    <property type="entry name" value="TipAS"/>
    <property type="match status" value="1"/>
</dbReference>
<dbReference type="PROSITE" id="PS50937">
    <property type="entry name" value="HTH_MERR_2"/>
    <property type="match status" value="1"/>
</dbReference>
<keyword evidence="7" id="KW-1185">Reference proteome</keyword>
<dbReference type="GO" id="GO:0003677">
    <property type="term" value="F:DNA binding"/>
    <property type="evidence" value="ECO:0007669"/>
    <property type="project" value="UniProtKB-KW"/>
</dbReference>
<dbReference type="KEGG" id="fak:FUA48_08090"/>
<sequence length="256" mass="29839">MEKKYTVKQLAGIAGVSIRTLHLYDSMGLLSPLVRSEANYRLYGTKELLRLQQILFYRELDIPLKEIALLLDDPDFDELQSLKAHREMLISKKERFLILLATIDKTIDSLKNKTMLKPEELYEGLSTEKAAAYKKEAIKKYGEEVVDKAQSHLQNLKKNELQKLVEEQKELAVQLYQYKNQSPMSNTVQLLIRRHYENTRKLWGTGEAKDTQAEAYKGLGLLYLNDERFTLVNNVYDEEFARFLSQAMEYFSDNNL</sequence>
<dbReference type="Pfam" id="PF13411">
    <property type="entry name" value="MerR_1"/>
    <property type="match status" value="1"/>
</dbReference>
<keyword evidence="1" id="KW-0805">Transcription regulation</keyword>
<keyword evidence="2" id="KW-0238">DNA-binding</keyword>
<evidence type="ECO:0000256" key="2">
    <source>
        <dbReference type="ARBA" id="ARBA00023125"/>
    </source>
</evidence>
<dbReference type="GO" id="GO:0003700">
    <property type="term" value="F:DNA-binding transcription factor activity"/>
    <property type="evidence" value="ECO:0007669"/>
    <property type="project" value="InterPro"/>
</dbReference>
<name>A0A5B9FRD5_9FLAO</name>
<organism evidence="6 7">
    <name type="scientific">Flavobacterium alkalisoli</name>
    <dbReference type="NCBI Taxonomy" id="2602769"/>
    <lineage>
        <taxon>Bacteria</taxon>
        <taxon>Pseudomonadati</taxon>
        <taxon>Bacteroidota</taxon>
        <taxon>Flavobacteriia</taxon>
        <taxon>Flavobacteriales</taxon>
        <taxon>Flavobacteriaceae</taxon>
        <taxon>Flavobacterium</taxon>
    </lineage>
</organism>
<keyword evidence="4" id="KW-0804">Transcription</keyword>
<feature type="domain" description="HTH merR-type" evidence="5">
    <location>
        <begin position="4"/>
        <end position="73"/>
    </location>
</feature>
<dbReference type="Proteomes" id="UP000321222">
    <property type="component" value="Chromosome"/>
</dbReference>
<dbReference type="InterPro" id="IPR009061">
    <property type="entry name" value="DNA-bd_dom_put_sf"/>
</dbReference>
<evidence type="ECO:0000256" key="4">
    <source>
        <dbReference type="ARBA" id="ARBA00023163"/>
    </source>
</evidence>
<dbReference type="EMBL" id="CP042831">
    <property type="protein sequence ID" value="QEE49540.1"/>
    <property type="molecule type" value="Genomic_DNA"/>
</dbReference>
<evidence type="ECO:0000256" key="1">
    <source>
        <dbReference type="ARBA" id="ARBA00023015"/>
    </source>
</evidence>
<dbReference type="InterPro" id="IPR036244">
    <property type="entry name" value="TipA-like_antibiotic-bd"/>
</dbReference>
<dbReference type="RefSeq" id="WP_147583052.1">
    <property type="nucleotide sequence ID" value="NZ_CP042831.1"/>
</dbReference>
<dbReference type="PRINTS" id="PR00040">
    <property type="entry name" value="HTHMERR"/>
</dbReference>
<dbReference type="PANTHER" id="PTHR30204">
    <property type="entry name" value="REDOX-CYCLING DRUG-SENSING TRANSCRIPTIONAL ACTIVATOR SOXR"/>
    <property type="match status" value="1"/>
</dbReference>
<dbReference type="SMART" id="SM00422">
    <property type="entry name" value="HTH_MERR"/>
    <property type="match status" value="1"/>
</dbReference>
<dbReference type="SUPFAM" id="SSF89082">
    <property type="entry name" value="Antibiotic binding domain of TipA-like multidrug resistance regulators"/>
    <property type="match status" value="1"/>
</dbReference>
<dbReference type="PANTHER" id="PTHR30204:SF90">
    <property type="entry name" value="HTH-TYPE TRANSCRIPTIONAL ACTIVATOR MTA"/>
    <property type="match status" value="1"/>
</dbReference>
<proteinExistence type="predicted"/>
<dbReference type="InterPro" id="IPR012925">
    <property type="entry name" value="TipAS_dom"/>
</dbReference>
<dbReference type="SUPFAM" id="SSF46955">
    <property type="entry name" value="Putative DNA-binding domain"/>
    <property type="match status" value="1"/>
</dbReference>
<protein>
    <submittedName>
        <fullName evidence="6">MerR family transcriptional regulator</fullName>
    </submittedName>
</protein>
<evidence type="ECO:0000259" key="5">
    <source>
        <dbReference type="PROSITE" id="PS50937"/>
    </source>
</evidence>
<dbReference type="InterPro" id="IPR000551">
    <property type="entry name" value="MerR-type_HTH_dom"/>
</dbReference>